<keyword evidence="8" id="KW-1185">Reference proteome</keyword>
<keyword evidence="4 5" id="KW-0472">Membrane</keyword>
<sequence length="601" mass="64915">MASLYLTDIYRNVTNYTVGFGTEILTAAVTTSVTSPGVSGHGYSSTFTSRDADHTATGSVAVAENVTVASSVPASLQTTRLVVKSFLTPIVVTIGLFGNLLNILVLFQPSMRTSTNVYLLVLSLADSVYLLMNIPLSQLSCSKPGLSLAVYKFNPYGRAISNFSGNVAVWVTVVFTVERYLAVCHPIHGKVWCTVHRAKLASLAATLLVFINTLPTLFELEVVVEAATAATTTDNAAALNATHSYSPATEVSGGGSSSVTAMLRNSGSGYATTTSRLGAWSDGYMASVDVDASEETFSEILTAVFTTPSMAVNPSESGVMGEGEGGEAPRKIQAGETEDDGINVVLHTAMQSTGIPRCVETSLARRPSYMIGYSWWYVTVFAFIPLIFLAIFNTVLIRALIVAGRKRQQLALISTSSGPPSGAGGKSTSRFSTFLRPEAKLSKKEQKLARQEMKKLTSSCRDANSSMVFDGLSTSQNSHGSFHDASSHTSVSVALTHKRQTRRISREQNKVTLLLVTIVMIFFVCQLPWTAIYLYKNLGPKPSPSGIIWLKIAGNVCNLLALVNASVNFYLYSCFSKRFRRTLAKLVFCWRRKRNMSPTTV</sequence>
<comment type="subcellular location">
    <subcellularLocation>
        <location evidence="1">Membrane</location>
    </subcellularLocation>
</comment>
<dbReference type="PRINTS" id="PR00237">
    <property type="entry name" value="GPCRRHODOPSN"/>
</dbReference>
<dbReference type="InterPro" id="IPR052954">
    <property type="entry name" value="GPCR-Ligand_Int"/>
</dbReference>
<evidence type="ECO:0000256" key="5">
    <source>
        <dbReference type="SAM" id="Phobius"/>
    </source>
</evidence>
<comment type="caution">
    <text evidence="7">The sequence shown here is derived from an EMBL/GenBank/DDBJ whole genome shotgun (WGS) entry which is preliminary data.</text>
</comment>
<feature type="transmembrane region" description="Helical" evidence="5">
    <location>
        <begin position="117"/>
        <end position="136"/>
    </location>
</feature>
<evidence type="ECO:0000256" key="4">
    <source>
        <dbReference type="ARBA" id="ARBA00023136"/>
    </source>
</evidence>
<accession>A0AAE1DRZ2</accession>
<dbReference type="Proteomes" id="UP001283361">
    <property type="component" value="Unassembled WGS sequence"/>
</dbReference>
<feature type="transmembrane region" description="Helical" evidence="5">
    <location>
        <begin position="375"/>
        <end position="401"/>
    </location>
</feature>
<dbReference type="PANTHER" id="PTHR46641:SF2">
    <property type="entry name" value="FMRFAMIDE RECEPTOR"/>
    <property type="match status" value="1"/>
</dbReference>
<dbReference type="Gene3D" id="1.20.1070.10">
    <property type="entry name" value="Rhodopsin 7-helix transmembrane proteins"/>
    <property type="match status" value="2"/>
</dbReference>
<organism evidence="7 8">
    <name type="scientific">Elysia crispata</name>
    <name type="common">lettuce slug</name>
    <dbReference type="NCBI Taxonomy" id="231223"/>
    <lineage>
        <taxon>Eukaryota</taxon>
        <taxon>Metazoa</taxon>
        <taxon>Spiralia</taxon>
        <taxon>Lophotrochozoa</taxon>
        <taxon>Mollusca</taxon>
        <taxon>Gastropoda</taxon>
        <taxon>Heterobranchia</taxon>
        <taxon>Euthyneura</taxon>
        <taxon>Panpulmonata</taxon>
        <taxon>Sacoglossa</taxon>
        <taxon>Placobranchoidea</taxon>
        <taxon>Plakobranchidae</taxon>
        <taxon>Elysia</taxon>
    </lineage>
</organism>
<reference evidence="7" key="1">
    <citation type="journal article" date="2023" name="G3 (Bethesda)">
        <title>A reference genome for the long-term kleptoplast-retaining sea slug Elysia crispata morphotype clarki.</title>
        <authorList>
            <person name="Eastman K.E."/>
            <person name="Pendleton A.L."/>
            <person name="Shaikh M.A."/>
            <person name="Suttiyut T."/>
            <person name="Ogas R."/>
            <person name="Tomko P."/>
            <person name="Gavelis G."/>
            <person name="Widhalm J.R."/>
            <person name="Wisecaver J.H."/>
        </authorList>
    </citation>
    <scope>NUCLEOTIDE SEQUENCE</scope>
    <source>
        <strain evidence="7">ECLA1</strain>
    </source>
</reference>
<name>A0AAE1DRZ2_9GAST</name>
<keyword evidence="3 5" id="KW-1133">Transmembrane helix</keyword>
<dbReference type="InterPro" id="IPR017452">
    <property type="entry name" value="GPCR_Rhodpsn_7TM"/>
</dbReference>
<evidence type="ECO:0000256" key="3">
    <source>
        <dbReference type="ARBA" id="ARBA00022989"/>
    </source>
</evidence>
<evidence type="ECO:0000259" key="6">
    <source>
        <dbReference type="PROSITE" id="PS50262"/>
    </source>
</evidence>
<dbReference type="CDD" id="cd14978">
    <property type="entry name" value="7tmA_FMRFamide_R-like"/>
    <property type="match status" value="1"/>
</dbReference>
<feature type="transmembrane region" description="Helical" evidence="5">
    <location>
        <begin position="511"/>
        <end position="535"/>
    </location>
</feature>
<proteinExistence type="predicted"/>
<dbReference type="SUPFAM" id="SSF81321">
    <property type="entry name" value="Family A G protein-coupled receptor-like"/>
    <property type="match status" value="2"/>
</dbReference>
<evidence type="ECO:0000313" key="8">
    <source>
        <dbReference type="Proteomes" id="UP001283361"/>
    </source>
</evidence>
<dbReference type="InterPro" id="IPR000276">
    <property type="entry name" value="GPCR_Rhodpsn"/>
</dbReference>
<gene>
    <name evidence="7" type="ORF">RRG08_052662</name>
</gene>
<dbReference type="Pfam" id="PF00001">
    <property type="entry name" value="7tm_1"/>
    <property type="match status" value="2"/>
</dbReference>
<keyword evidence="2 5" id="KW-0812">Transmembrane</keyword>
<dbReference type="GO" id="GO:0016020">
    <property type="term" value="C:membrane"/>
    <property type="evidence" value="ECO:0007669"/>
    <property type="project" value="UniProtKB-SubCell"/>
</dbReference>
<dbReference type="PROSITE" id="PS50262">
    <property type="entry name" value="G_PROTEIN_RECEP_F1_2"/>
    <property type="match status" value="1"/>
</dbReference>
<dbReference type="AlphaFoldDB" id="A0AAE1DRZ2"/>
<dbReference type="EMBL" id="JAWDGP010002702">
    <property type="protein sequence ID" value="KAK3780602.1"/>
    <property type="molecule type" value="Genomic_DNA"/>
</dbReference>
<evidence type="ECO:0000313" key="7">
    <source>
        <dbReference type="EMBL" id="KAK3780602.1"/>
    </source>
</evidence>
<feature type="transmembrane region" description="Helical" evidence="5">
    <location>
        <begin position="547"/>
        <end position="571"/>
    </location>
</feature>
<dbReference type="PANTHER" id="PTHR46641">
    <property type="entry name" value="FMRFAMIDE RECEPTOR-RELATED"/>
    <property type="match status" value="1"/>
</dbReference>
<feature type="transmembrane region" description="Helical" evidence="5">
    <location>
        <begin position="86"/>
        <end position="105"/>
    </location>
</feature>
<protein>
    <recommendedName>
        <fullName evidence="6">G-protein coupled receptors family 1 profile domain-containing protein</fullName>
    </recommendedName>
</protein>
<evidence type="ECO:0000256" key="1">
    <source>
        <dbReference type="ARBA" id="ARBA00004370"/>
    </source>
</evidence>
<dbReference type="GO" id="GO:0004930">
    <property type="term" value="F:G protein-coupled receptor activity"/>
    <property type="evidence" value="ECO:0007669"/>
    <property type="project" value="InterPro"/>
</dbReference>
<evidence type="ECO:0000256" key="2">
    <source>
        <dbReference type="ARBA" id="ARBA00022692"/>
    </source>
</evidence>
<feature type="domain" description="G-protein coupled receptors family 1 profile" evidence="6">
    <location>
        <begin position="98"/>
        <end position="572"/>
    </location>
</feature>